<dbReference type="Pfam" id="PF08807">
    <property type="entry name" value="DUF1798"/>
    <property type="match status" value="1"/>
</dbReference>
<name>A0AAU8IDQ2_9BACL</name>
<dbReference type="AlphaFoldDB" id="A0AAU8IDQ2"/>
<dbReference type="Gene3D" id="1.20.120.440">
    <property type="entry name" value="YppE-like"/>
    <property type="match status" value="1"/>
</dbReference>
<evidence type="ECO:0000313" key="1">
    <source>
        <dbReference type="EMBL" id="XCJ16213.1"/>
    </source>
</evidence>
<organism evidence="1">
    <name type="scientific">Sporolactobacillus sp. Y61</name>
    <dbReference type="NCBI Taxonomy" id="3160863"/>
    <lineage>
        <taxon>Bacteria</taxon>
        <taxon>Bacillati</taxon>
        <taxon>Bacillota</taxon>
        <taxon>Bacilli</taxon>
        <taxon>Bacillales</taxon>
        <taxon>Sporolactobacillaceae</taxon>
        <taxon>Sporolactobacillus</taxon>
    </lineage>
</organism>
<proteinExistence type="predicted"/>
<dbReference type="InterPro" id="IPR023351">
    <property type="entry name" value="YppE-like_sf"/>
</dbReference>
<dbReference type="RefSeq" id="WP_353947808.1">
    <property type="nucleotide sequence ID" value="NZ_CP159510.1"/>
</dbReference>
<reference evidence="1" key="1">
    <citation type="submission" date="2024-06" db="EMBL/GenBank/DDBJ databases">
        <authorList>
            <person name="Fan A."/>
            <person name="Zhang F.Y."/>
            <person name="Zhang L."/>
        </authorList>
    </citation>
    <scope>NUCLEOTIDE SEQUENCE</scope>
    <source>
        <strain evidence="1">Y61</strain>
    </source>
</reference>
<gene>
    <name evidence="1" type="ORF">ABNN70_11000</name>
</gene>
<accession>A0AAU8IDQ2</accession>
<dbReference type="EMBL" id="CP159510">
    <property type="protein sequence ID" value="XCJ16213.1"/>
    <property type="molecule type" value="Genomic_DNA"/>
</dbReference>
<sequence length="126" mass="15157">MPENEKARLKEMTCELKLYNRKAKAQFTDRTRRPDYSVDFFGEVKPFADHVQHLIDSWRPLAETWVREDHPEYVYPIQIKDTYDNLSIICVTAFQKDTRRRRFLEMIKSIDYVLDNILEDLQVDQG</sequence>
<dbReference type="InterPro" id="IPR014913">
    <property type="entry name" value="YppE-like"/>
</dbReference>
<dbReference type="SUPFAM" id="SSF140415">
    <property type="entry name" value="YppE-like"/>
    <property type="match status" value="1"/>
</dbReference>
<protein>
    <submittedName>
        <fullName evidence="1">YppE family protein</fullName>
    </submittedName>
</protein>